<dbReference type="EMBL" id="JAAYEE010000140">
    <property type="protein sequence ID" value="NLW35533.1"/>
    <property type="molecule type" value="Genomic_DNA"/>
</dbReference>
<evidence type="ECO:0000256" key="1">
    <source>
        <dbReference type="ARBA" id="ARBA00022801"/>
    </source>
</evidence>
<gene>
    <name evidence="3" type="ORF">GXY80_08655</name>
</gene>
<evidence type="ECO:0000313" key="3">
    <source>
        <dbReference type="EMBL" id="NLW35533.1"/>
    </source>
</evidence>
<sequence length="234" mass="25704">MIRNFKLASTYNTIQGIMVIPGINRKYPCVILSHGLVSSKESSKYAAVSEKLAENGIATCRFDYHGCGQSSGKIEETTLTIRLDNLDAVTEYVLGHSSIDPERIGIMGSSFGGVTCVLKAAKDSRIRCISPWATPHRLEKEGDGAISDIHFHDAIFTDFARYDILSEARKVSSALVIHGELDEVVPCEEGKAIYGSMKEPKECVIIEGGDHVLSDPSHREKAIGLALNWFQKYL</sequence>
<name>A0A971M3W8_9BACT</name>
<dbReference type="AlphaFoldDB" id="A0A971M3W8"/>
<keyword evidence="1 3" id="KW-0378">Hydrolase</keyword>
<organism evidence="3 4">
    <name type="scientific">Syntrophorhabdus aromaticivorans</name>
    <dbReference type="NCBI Taxonomy" id="328301"/>
    <lineage>
        <taxon>Bacteria</taxon>
        <taxon>Pseudomonadati</taxon>
        <taxon>Thermodesulfobacteriota</taxon>
        <taxon>Syntrophorhabdia</taxon>
        <taxon>Syntrophorhabdales</taxon>
        <taxon>Syntrophorhabdaceae</taxon>
        <taxon>Syntrophorhabdus</taxon>
    </lineage>
</organism>
<dbReference type="PANTHER" id="PTHR22946">
    <property type="entry name" value="DIENELACTONE HYDROLASE DOMAIN-CONTAINING PROTEIN-RELATED"/>
    <property type="match status" value="1"/>
</dbReference>
<evidence type="ECO:0000259" key="2">
    <source>
        <dbReference type="Pfam" id="PF00326"/>
    </source>
</evidence>
<reference evidence="3" key="1">
    <citation type="journal article" date="2020" name="Biotechnol. Biofuels">
        <title>New insights from the biogas microbiome by comprehensive genome-resolved metagenomics of nearly 1600 species originating from multiple anaerobic digesters.</title>
        <authorList>
            <person name="Campanaro S."/>
            <person name="Treu L."/>
            <person name="Rodriguez-R L.M."/>
            <person name="Kovalovszki A."/>
            <person name="Ziels R.M."/>
            <person name="Maus I."/>
            <person name="Zhu X."/>
            <person name="Kougias P.G."/>
            <person name="Basile A."/>
            <person name="Luo G."/>
            <person name="Schluter A."/>
            <person name="Konstantinidis K.T."/>
            <person name="Angelidaki I."/>
        </authorList>
    </citation>
    <scope>NUCLEOTIDE SEQUENCE</scope>
    <source>
        <strain evidence="3">AS06rmzACSIP_7</strain>
    </source>
</reference>
<dbReference type="GO" id="GO:0052689">
    <property type="term" value="F:carboxylic ester hydrolase activity"/>
    <property type="evidence" value="ECO:0007669"/>
    <property type="project" value="UniProtKB-ARBA"/>
</dbReference>
<proteinExistence type="predicted"/>
<feature type="domain" description="Peptidase S9 prolyl oligopeptidase catalytic" evidence="2">
    <location>
        <begin position="54"/>
        <end position="234"/>
    </location>
</feature>
<comment type="caution">
    <text evidence="3">The sequence shown here is derived from an EMBL/GenBank/DDBJ whole genome shotgun (WGS) entry which is preliminary data.</text>
</comment>
<protein>
    <submittedName>
        <fullName evidence="3">Alpha/beta fold hydrolase</fullName>
    </submittedName>
</protein>
<dbReference type="PANTHER" id="PTHR22946:SF9">
    <property type="entry name" value="POLYKETIDE TRANSFERASE AF380"/>
    <property type="match status" value="1"/>
</dbReference>
<accession>A0A971M3W8</accession>
<dbReference type="SUPFAM" id="SSF53474">
    <property type="entry name" value="alpha/beta-Hydrolases"/>
    <property type="match status" value="1"/>
</dbReference>
<dbReference type="Gene3D" id="3.40.50.1820">
    <property type="entry name" value="alpha/beta hydrolase"/>
    <property type="match status" value="1"/>
</dbReference>
<dbReference type="InterPro" id="IPR050261">
    <property type="entry name" value="FrsA_esterase"/>
</dbReference>
<dbReference type="GO" id="GO:0006508">
    <property type="term" value="P:proteolysis"/>
    <property type="evidence" value="ECO:0007669"/>
    <property type="project" value="InterPro"/>
</dbReference>
<dbReference type="GO" id="GO:0008236">
    <property type="term" value="F:serine-type peptidase activity"/>
    <property type="evidence" value="ECO:0007669"/>
    <property type="project" value="InterPro"/>
</dbReference>
<dbReference type="Pfam" id="PF00326">
    <property type="entry name" value="Peptidase_S9"/>
    <property type="match status" value="1"/>
</dbReference>
<dbReference type="Proteomes" id="UP000777265">
    <property type="component" value="Unassembled WGS sequence"/>
</dbReference>
<dbReference type="InterPro" id="IPR029058">
    <property type="entry name" value="AB_hydrolase_fold"/>
</dbReference>
<evidence type="ECO:0000313" key="4">
    <source>
        <dbReference type="Proteomes" id="UP000777265"/>
    </source>
</evidence>
<reference evidence="3" key="2">
    <citation type="submission" date="2020-01" db="EMBL/GenBank/DDBJ databases">
        <authorList>
            <person name="Campanaro S."/>
        </authorList>
    </citation>
    <scope>NUCLEOTIDE SEQUENCE</scope>
    <source>
        <strain evidence="3">AS06rmzACSIP_7</strain>
    </source>
</reference>
<dbReference type="InterPro" id="IPR001375">
    <property type="entry name" value="Peptidase_S9_cat"/>
</dbReference>